<keyword evidence="2" id="KW-1185">Reference proteome</keyword>
<accession>A0ABP1H421</accession>
<reference evidence="1 2" key="1">
    <citation type="submission" date="2024-07" db="EMBL/GenBank/DDBJ databases">
        <authorList>
            <person name="Akdeniz Z."/>
        </authorList>
    </citation>
    <scope>NUCLEOTIDE SEQUENCE [LARGE SCALE GENOMIC DNA]</scope>
</reference>
<evidence type="ECO:0000313" key="2">
    <source>
        <dbReference type="Proteomes" id="UP001642409"/>
    </source>
</evidence>
<evidence type="ECO:0000313" key="1">
    <source>
        <dbReference type="EMBL" id="CAL5985572.1"/>
    </source>
</evidence>
<protein>
    <submittedName>
        <fullName evidence="1">Uncharacterized protein</fullName>
    </submittedName>
</protein>
<dbReference type="Proteomes" id="UP001642409">
    <property type="component" value="Unassembled WGS sequence"/>
</dbReference>
<gene>
    <name evidence="1" type="ORF">HINF_LOCUS8991</name>
</gene>
<dbReference type="EMBL" id="CAXDID020000019">
    <property type="protein sequence ID" value="CAL5985572.1"/>
    <property type="molecule type" value="Genomic_DNA"/>
</dbReference>
<name>A0ABP1H421_9EUKA</name>
<organism evidence="1 2">
    <name type="scientific">Hexamita inflata</name>
    <dbReference type="NCBI Taxonomy" id="28002"/>
    <lineage>
        <taxon>Eukaryota</taxon>
        <taxon>Metamonada</taxon>
        <taxon>Diplomonadida</taxon>
        <taxon>Hexamitidae</taxon>
        <taxon>Hexamitinae</taxon>
        <taxon>Hexamita</taxon>
    </lineage>
</organism>
<comment type="caution">
    <text evidence="1">The sequence shown here is derived from an EMBL/GenBank/DDBJ whole genome shotgun (WGS) entry which is preliminary data.</text>
</comment>
<sequence>MFTKMQVSQFSTILKYIIEKLIGHSIVSESALFLIIQNLSLKERTGIWKVIASKIDASPAEVHDYFFNTWQLQFYQDLNVYKQELKDLFYSQVSYSKDPKDAINKTINEFNQNYPNHNCNQRKIYQTLYRYAMMKSKPIKQDSSNTSANDSIQSCDNIAFQKALLKVQLID</sequence>
<proteinExistence type="predicted"/>